<dbReference type="EMBL" id="CP047180">
    <property type="protein sequence ID" value="QHC63433.1"/>
    <property type="molecule type" value="Genomic_DNA"/>
</dbReference>
<evidence type="ECO:0000313" key="1">
    <source>
        <dbReference type="EMBL" id="QHC63433.1"/>
    </source>
</evidence>
<gene>
    <name evidence="1" type="ORF">GSU69_12575</name>
</gene>
<protein>
    <submittedName>
        <fullName evidence="1">Uncharacterized protein</fullName>
    </submittedName>
</protein>
<proteinExistence type="predicted"/>
<dbReference type="PROSITE" id="PS51318">
    <property type="entry name" value="TAT"/>
    <property type="match status" value="1"/>
</dbReference>
<dbReference type="Proteomes" id="UP000464597">
    <property type="component" value="Chromosome"/>
</dbReference>
<organism evidence="1 2">
    <name type="scientific">Rathayibacter festucae</name>
    <dbReference type="NCBI Taxonomy" id="110937"/>
    <lineage>
        <taxon>Bacteria</taxon>
        <taxon>Bacillati</taxon>
        <taxon>Actinomycetota</taxon>
        <taxon>Actinomycetes</taxon>
        <taxon>Micrococcales</taxon>
        <taxon>Microbacteriaceae</taxon>
        <taxon>Rathayibacter</taxon>
    </lineage>
</organism>
<accession>A0ABX6H160</accession>
<name>A0ABX6H160_9MICO</name>
<evidence type="ECO:0000313" key="2">
    <source>
        <dbReference type="Proteomes" id="UP000464597"/>
    </source>
</evidence>
<dbReference type="RefSeq" id="WP_159423184.1">
    <property type="nucleotide sequence ID" value="NZ_CP047180.1"/>
</dbReference>
<dbReference type="InterPro" id="IPR006311">
    <property type="entry name" value="TAT_signal"/>
</dbReference>
<keyword evidence="2" id="KW-1185">Reference proteome</keyword>
<reference evidence="2" key="1">
    <citation type="submission" date="2019-12" db="EMBL/GenBank/DDBJ databases">
        <title>Complete and draft genome sequences of new strains and members of some known species of the genus Rathayibacter isolated from plants.</title>
        <authorList>
            <person name="Tarlachkov S.V."/>
            <person name="Starodumova I.P."/>
            <person name="Dorofeeva L.V."/>
            <person name="Prisyazhnaya N.V."/>
            <person name="Leyn S."/>
            <person name="Zlamal J."/>
            <person name="Elan M."/>
            <person name="Osterman A.L."/>
            <person name="Nadler S."/>
            <person name="Subbotin S.A."/>
            <person name="Evtushenko L.I."/>
        </authorList>
    </citation>
    <scope>NUCLEOTIDE SEQUENCE [LARGE SCALE GENOMIC DNA]</scope>
    <source>
        <strain evidence="2">VKM Ac-2802</strain>
    </source>
</reference>
<sequence>MDESPGSASRRAFVAATATLASGAVVATLPHAGTGTAWASPTVRSAIGAPRAAASQPEVPVEFLQWRPNVLASGEQRAVLAVTRSGDSRIVRTSLFFGVGDDPREMTGAPRTGIALLSSPDGGTGSIDAGSTTPLLWNGWLAPDGVERRFEVGFTTEAGSDSVVTAYLALWYYDADTSDDLAFSDGRLDQVRVLG</sequence>